<protein>
    <submittedName>
        <fullName evidence="1">Uncharacterized protein</fullName>
    </submittedName>
</protein>
<keyword evidence="2" id="KW-1185">Reference proteome</keyword>
<organism evidence="1 2">
    <name type="scientific">Portunus trituberculatus</name>
    <name type="common">Swimming crab</name>
    <name type="synonym">Neptunus trituberculatus</name>
    <dbReference type="NCBI Taxonomy" id="210409"/>
    <lineage>
        <taxon>Eukaryota</taxon>
        <taxon>Metazoa</taxon>
        <taxon>Ecdysozoa</taxon>
        <taxon>Arthropoda</taxon>
        <taxon>Crustacea</taxon>
        <taxon>Multicrustacea</taxon>
        <taxon>Malacostraca</taxon>
        <taxon>Eumalacostraca</taxon>
        <taxon>Eucarida</taxon>
        <taxon>Decapoda</taxon>
        <taxon>Pleocyemata</taxon>
        <taxon>Brachyura</taxon>
        <taxon>Eubrachyura</taxon>
        <taxon>Portunoidea</taxon>
        <taxon>Portunidae</taxon>
        <taxon>Portuninae</taxon>
        <taxon>Portunus</taxon>
    </lineage>
</organism>
<dbReference type="Proteomes" id="UP000324222">
    <property type="component" value="Unassembled WGS sequence"/>
</dbReference>
<reference evidence="1 2" key="1">
    <citation type="submission" date="2019-05" db="EMBL/GenBank/DDBJ databases">
        <title>Another draft genome of Portunus trituberculatus and its Hox gene families provides insights of decapod evolution.</title>
        <authorList>
            <person name="Jeong J.-H."/>
            <person name="Song I."/>
            <person name="Kim S."/>
            <person name="Choi T."/>
            <person name="Kim D."/>
            <person name="Ryu S."/>
            <person name="Kim W."/>
        </authorList>
    </citation>
    <scope>NUCLEOTIDE SEQUENCE [LARGE SCALE GENOMIC DNA]</scope>
    <source>
        <tissue evidence="1">Muscle</tissue>
    </source>
</reference>
<sequence>MQEECAPQVVFCKTRFFIYHHTHPCSPPHLANCGRCLPRLCTLEPLQSESLVIVVYGDTCSTTTSGTRPSSAITAGFSSGYLTNPRQGRLFQRERNAHGCTIVTAGAAEFQGYCCVRCDAPLPQCSSGSVPAPVADAAITSFTSDK</sequence>
<proteinExistence type="predicted"/>
<dbReference type="EMBL" id="VSRR010001533">
    <property type="protein sequence ID" value="MPC25949.1"/>
    <property type="molecule type" value="Genomic_DNA"/>
</dbReference>
<evidence type="ECO:0000313" key="2">
    <source>
        <dbReference type="Proteomes" id="UP000324222"/>
    </source>
</evidence>
<comment type="caution">
    <text evidence="1">The sequence shown here is derived from an EMBL/GenBank/DDBJ whole genome shotgun (WGS) entry which is preliminary data.</text>
</comment>
<dbReference type="AlphaFoldDB" id="A0A5B7DXW8"/>
<name>A0A5B7DXW8_PORTR</name>
<gene>
    <name evidence="1" type="ORF">E2C01_019073</name>
</gene>
<accession>A0A5B7DXW8</accession>
<evidence type="ECO:0000313" key="1">
    <source>
        <dbReference type="EMBL" id="MPC25949.1"/>
    </source>
</evidence>